<evidence type="ECO:0000256" key="10">
    <source>
        <dbReference type="ARBA" id="ARBA00023114"/>
    </source>
</evidence>
<dbReference type="Pfam" id="PF02563">
    <property type="entry name" value="Poly_export"/>
    <property type="match status" value="1"/>
</dbReference>
<dbReference type="InterPro" id="IPR049712">
    <property type="entry name" value="Poly_export"/>
</dbReference>
<evidence type="ECO:0000313" key="19">
    <source>
        <dbReference type="EMBL" id="MBS5410843.1"/>
    </source>
</evidence>
<dbReference type="PANTHER" id="PTHR33619:SF3">
    <property type="entry name" value="POLYSACCHARIDE EXPORT PROTEIN GFCE-RELATED"/>
    <property type="match status" value="1"/>
</dbReference>
<keyword evidence="5" id="KW-0762">Sugar transport</keyword>
<evidence type="ECO:0000313" key="20">
    <source>
        <dbReference type="Proteomes" id="UP000095541"/>
    </source>
</evidence>
<evidence type="ECO:0000256" key="6">
    <source>
        <dbReference type="ARBA" id="ARBA00022692"/>
    </source>
</evidence>
<keyword evidence="8" id="KW-0625">Polysaccharide transport</keyword>
<reference evidence="18 20" key="1">
    <citation type="submission" date="2015-09" db="EMBL/GenBank/DDBJ databases">
        <authorList>
            <consortium name="Pathogen Informatics"/>
        </authorList>
    </citation>
    <scope>NUCLEOTIDE SEQUENCE [LARGE SCALE GENOMIC DNA]</scope>
    <source>
        <strain evidence="18 20">2789STDY5834945</strain>
    </source>
</reference>
<sequence length="271" mass="30879">MRKRDYLRKSRPVILVLAVLLMTSCINTKRIVYLEDMREDISYPMNAQPEMRIQRDDRLSIIVSSRNPELTVPFNISTGGDFQVTSNGDVSTTAGSQKQEKGYMVDLNGYIEFPILGKLKVVDLTRKQVADLIKSRLISENLINDPLIFVDILNIKITVMGEVKSPQVLQVDDSRITLLEAITRTGGVTSNALLDRVAVIREEGNERKMYMHDIRSSDIFYSPCYYLQQNDMVYIHPKFAEANTKERRTLGFYSFGVTLLSLITTLTVLLK</sequence>
<evidence type="ECO:0000259" key="17">
    <source>
        <dbReference type="Pfam" id="PF22461"/>
    </source>
</evidence>
<feature type="transmembrane region" description="Helical" evidence="15">
    <location>
        <begin position="250"/>
        <end position="270"/>
    </location>
</feature>
<evidence type="ECO:0000256" key="3">
    <source>
        <dbReference type="ARBA" id="ARBA00022448"/>
    </source>
</evidence>
<evidence type="ECO:0000256" key="7">
    <source>
        <dbReference type="ARBA" id="ARBA00022729"/>
    </source>
</evidence>
<dbReference type="Proteomes" id="UP000782901">
    <property type="component" value="Unassembled WGS sequence"/>
</dbReference>
<evidence type="ECO:0000256" key="5">
    <source>
        <dbReference type="ARBA" id="ARBA00022597"/>
    </source>
</evidence>
<dbReference type="Gene3D" id="3.10.560.10">
    <property type="entry name" value="Outer membrane lipoprotein wza domain like"/>
    <property type="match status" value="1"/>
</dbReference>
<evidence type="ECO:0000259" key="16">
    <source>
        <dbReference type="Pfam" id="PF02563"/>
    </source>
</evidence>
<keyword evidence="12" id="KW-0564">Palmitate</keyword>
<dbReference type="GO" id="GO:0015288">
    <property type="term" value="F:porin activity"/>
    <property type="evidence" value="ECO:0007669"/>
    <property type="project" value="UniProtKB-KW"/>
</dbReference>
<proteinExistence type="inferred from homology"/>
<evidence type="ECO:0000256" key="4">
    <source>
        <dbReference type="ARBA" id="ARBA00022452"/>
    </source>
</evidence>
<evidence type="ECO:0000256" key="12">
    <source>
        <dbReference type="ARBA" id="ARBA00023139"/>
    </source>
</evidence>
<dbReference type="Gene3D" id="3.30.1950.10">
    <property type="entry name" value="wza like domain"/>
    <property type="match status" value="1"/>
</dbReference>
<dbReference type="Pfam" id="PF22461">
    <property type="entry name" value="SLBB_2"/>
    <property type="match status" value="1"/>
</dbReference>
<keyword evidence="10" id="KW-0626">Porin</keyword>
<evidence type="ECO:0000256" key="14">
    <source>
        <dbReference type="ARBA" id="ARBA00023288"/>
    </source>
</evidence>
<dbReference type="EMBL" id="CZBI01000003">
    <property type="protein sequence ID" value="CUP94603.1"/>
    <property type="molecule type" value="Genomic_DNA"/>
</dbReference>
<keyword evidence="3" id="KW-0813">Transport</keyword>
<evidence type="ECO:0000313" key="18">
    <source>
        <dbReference type="EMBL" id="CUP94603.1"/>
    </source>
</evidence>
<evidence type="ECO:0000256" key="13">
    <source>
        <dbReference type="ARBA" id="ARBA00023237"/>
    </source>
</evidence>
<keyword evidence="7" id="KW-0732">Signal</keyword>
<dbReference type="GO" id="GO:0009279">
    <property type="term" value="C:cell outer membrane"/>
    <property type="evidence" value="ECO:0007669"/>
    <property type="project" value="UniProtKB-SubCell"/>
</dbReference>
<comment type="similarity">
    <text evidence="2">Belongs to the BexD/CtrA/VexA family.</text>
</comment>
<reference evidence="19" key="2">
    <citation type="submission" date="2021-02" db="EMBL/GenBank/DDBJ databases">
        <title>Infant gut strain persistence is associated with maternal origin, phylogeny, and functional potential including surface adhesion and iron acquisition.</title>
        <authorList>
            <person name="Lou Y.C."/>
        </authorList>
    </citation>
    <scope>NUCLEOTIDE SEQUENCE</scope>
    <source>
        <strain evidence="19">L3_082_243G1_dasL3_082_243G1_maxbin2.maxbin.015s ta_sub</strain>
    </source>
</reference>
<evidence type="ECO:0000256" key="11">
    <source>
        <dbReference type="ARBA" id="ARBA00023136"/>
    </source>
</evidence>
<dbReference type="Proteomes" id="UP000095541">
    <property type="component" value="Unassembled WGS sequence"/>
</dbReference>
<evidence type="ECO:0000256" key="15">
    <source>
        <dbReference type="SAM" id="Phobius"/>
    </source>
</evidence>
<dbReference type="PANTHER" id="PTHR33619">
    <property type="entry name" value="POLYSACCHARIDE EXPORT PROTEIN GFCE-RELATED"/>
    <property type="match status" value="1"/>
</dbReference>
<keyword evidence="13" id="KW-0998">Cell outer membrane</keyword>
<dbReference type="RefSeq" id="WP_055218696.1">
    <property type="nucleotide sequence ID" value="NZ_CZBI01000003.1"/>
</dbReference>
<dbReference type="AlphaFoldDB" id="A0A174SA27"/>
<evidence type="ECO:0000256" key="2">
    <source>
        <dbReference type="ARBA" id="ARBA00009450"/>
    </source>
</evidence>
<comment type="subcellular location">
    <subcellularLocation>
        <location evidence="1">Cell outer membrane</location>
        <topology evidence="1">Multi-pass membrane protein</topology>
    </subcellularLocation>
</comment>
<organism evidence="18 20">
    <name type="scientific">Bacteroides thetaiotaomicron</name>
    <dbReference type="NCBI Taxonomy" id="818"/>
    <lineage>
        <taxon>Bacteria</taxon>
        <taxon>Pseudomonadati</taxon>
        <taxon>Bacteroidota</taxon>
        <taxon>Bacteroidia</taxon>
        <taxon>Bacteroidales</taxon>
        <taxon>Bacteroidaceae</taxon>
        <taxon>Bacteroides</taxon>
    </lineage>
</organism>
<keyword evidence="14" id="KW-0449">Lipoprotein</keyword>
<name>A0A174SA27_BACT4</name>
<dbReference type="EMBL" id="JAGZEE010000011">
    <property type="protein sequence ID" value="MBS5410843.1"/>
    <property type="molecule type" value="Genomic_DNA"/>
</dbReference>
<keyword evidence="11 15" id="KW-0472">Membrane</keyword>
<dbReference type="InterPro" id="IPR003715">
    <property type="entry name" value="Poly_export_N"/>
</dbReference>
<evidence type="ECO:0000256" key="1">
    <source>
        <dbReference type="ARBA" id="ARBA00004571"/>
    </source>
</evidence>
<dbReference type="PROSITE" id="PS51257">
    <property type="entry name" value="PROKAR_LIPOPROTEIN"/>
    <property type="match status" value="1"/>
</dbReference>
<feature type="domain" description="Polysaccharide export protein N-terminal" evidence="16">
    <location>
        <begin position="47"/>
        <end position="152"/>
    </location>
</feature>
<protein>
    <submittedName>
        <fullName evidence="19">Polysaccharide biosynthesis/export family protein</fullName>
    </submittedName>
    <submittedName>
        <fullName evidence="18">Polysaccharide export protein</fullName>
    </submittedName>
</protein>
<evidence type="ECO:0000256" key="8">
    <source>
        <dbReference type="ARBA" id="ARBA00023047"/>
    </source>
</evidence>
<dbReference type="GO" id="GO:0046930">
    <property type="term" value="C:pore complex"/>
    <property type="evidence" value="ECO:0007669"/>
    <property type="project" value="UniProtKB-KW"/>
</dbReference>
<keyword evidence="4" id="KW-1134">Transmembrane beta strand</keyword>
<accession>A0A174SA27</accession>
<keyword evidence="9" id="KW-0406">Ion transport</keyword>
<dbReference type="GO" id="GO:0015159">
    <property type="term" value="F:polysaccharide transmembrane transporter activity"/>
    <property type="evidence" value="ECO:0007669"/>
    <property type="project" value="InterPro"/>
</dbReference>
<dbReference type="GO" id="GO:0006811">
    <property type="term" value="P:monoatomic ion transport"/>
    <property type="evidence" value="ECO:0007669"/>
    <property type="project" value="UniProtKB-KW"/>
</dbReference>
<evidence type="ECO:0000256" key="9">
    <source>
        <dbReference type="ARBA" id="ARBA00023065"/>
    </source>
</evidence>
<keyword evidence="6 15" id="KW-0812">Transmembrane</keyword>
<gene>
    <name evidence="18" type="ORF">ERS852557_02189</name>
    <name evidence="19" type="ORF">KHY35_09020</name>
</gene>
<keyword evidence="15" id="KW-1133">Transmembrane helix</keyword>
<dbReference type="InterPro" id="IPR054765">
    <property type="entry name" value="SLBB_dom"/>
</dbReference>
<feature type="domain" description="SLBB" evidence="17">
    <location>
        <begin position="156"/>
        <end position="235"/>
    </location>
</feature>